<dbReference type="AlphaFoldDB" id="A0A084W7N2"/>
<keyword evidence="4" id="KW-1185">Reference proteome</keyword>
<reference evidence="2 4" key="1">
    <citation type="journal article" date="2014" name="BMC Genomics">
        <title>Genome sequence of Anopheles sinensis provides insight into genetics basis of mosquito competence for malaria parasites.</title>
        <authorList>
            <person name="Zhou D."/>
            <person name="Zhang D."/>
            <person name="Ding G."/>
            <person name="Shi L."/>
            <person name="Hou Q."/>
            <person name="Ye Y."/>
            <person name="Xu Y."/>
            <person name="Zhou H."/>
            <person name="Xiong C."/>
            <person name="Li S."/>
            <person name="Yu J."/>
            <person name="Hong S."/>
            <person name="Yu X."/>
            <person name="Zou P."/>
            <person name="Chen C."/>
            <person name="Chang X."/>
            <person name="Wang W."/>
            <person name="Lv Y."/>
            <person name="Sun Y."/>
            <person name="Ma L."/>
            <person name="Shen B."/>
            <person name="Zhu C."/>
        </authorList>
    </citation>
    <scope>NUCLEOTIDE SEQUENCE [LARGE SCALE GENOMIC DNA]</scope>
</reference>
<evidence type="ECO:0000256" key="1">
    <source>
        <dbReference type="SAM" id="MobiDB-lite"/>
    </source>
</evidence>
<dbReference type="EnsemblMetazoa" id="ASIC014232-RA">
    <property type="protein sequence ID" value="ASIC014232-PA"/>
    <property type="gene ID" value="ASIC014232"/>
</dbReference>
<evidence type="ECO:0000313" key="2">
    <source>
        <dbReference type="EMBL" id="KFB46226.1"/>
    </source>
</evidence>
<dbReference type="VEuPathDB" id="VectorBase:ASIC014232"/>
<organism evidence="2">
    <name type="scientific">Anopheles sinensis</name>
    <name type="common">Mosquito</name>
    <dbReference type="NCBI Taxonomy" id="74873"/>
    <lineage>
        <taxon>Eukaryota</taxon>
        <taxon>Metazoa</taxon>
        <taxon>Ecdysozoa</taxon>
        <taxon>Arthropoda</taxon>
        <taxon>Hexapoda</taxon>
        <taxon>Insecta</taxon>
        <taxon>Pterygota</taxon>
        <taxon>Neoptera</taxon>
        <taxon>Endopterygota</taxon>
        <taxon>Diptera</taxon>
        <taxon>Nematocera</taxon>
        <taxon>Culicoidea</taxon>
        <taxon>Culicidae</taxon>
        <taxon>Anophelinae</taxon>
        <taxon>Anopheles</taxon>
    </lineage>
</organism>
<reference evidence="3" key="2">
    <citation type="submission" date="2020-05" db="UniProtKB">
        <authorList>
            <consortium name="EnsemblMetazoa"/>
        </authorList>
    </citation>
    <scope>IDENTIFICATION</scope>
</reference>
<accession>A0A084W7N2</accession>
<evidence type="ECO:0000313" key="4">
    <source>
        <dbReference type="Proteomes" id="UP000030765"/>
    </source>
</evidence>
<dbReference type="EMBL" id="ATLV01021267">
    <property type="status" value="NOT_ANNOTATED_CDS"/>
    <property type="molecule type" value="Genomic_DNA"/>
</dbReference>
<feature type="compositionally biased region" description="Polar residues" evidence="1">
    <location>
        <begin position="103"/>
        <end position="116"/>
    </location>
</feature>
<feature type="region of interest" description="Disordered" evidence="1">
    <location>
        <begin position="61"/>
        <end position="116"/>
    </location>
</feature>
<proteinExistence type="predicted"/>
<evidence type="ECO:0000313" key="3">
    <source>
        <dbReference type="EnsemblMetazoa" id="ASIC014232-PA"/>
    </source>
</evidence>
<sequence>MWLIKIQVCLCAEKTCRSPVMLVPVRWRAVRRRYAPSVRPNQDNLPPVGRTAASEATFHFVSSSGNGKSKSHKIANTGVEVTRRDRFTSNKGGEATAKMHFAQRTNDAVPSRGKQN</sequence>
<protein>
    <submittedName>
        <fullName evidence="2 3">Uncharacterized protein</fullName>
    </submittedName>
</protein>
<gene>
    <name evidence="2" type="ORF">ZHAS_00014232</name>
</gene>
<dbReference type="Proteomes" id="UP000030765">
    <property type="component" value="Unassembled WGS sequence"/>
</dbReference>
<dbReference type="EMBL" id="KE525315">
    <property type="protein sequence ID" value="KFB46226.1"/>
    <property type="molecule type" value="Genomic_DNA"/>
</dbReference>
<name>A0A084W7N2_ANOSI</name>